<reference evidence="2 3" key="1">
    <citation type="submission" date="2017-11" db="EMBL/GenBank/DDBJ databases">
        <title>The complete genome sequence and comparative genome analysis of Yersinia enterocolitica strain LC20.</title>
        <authorList>
            <person name="Shi G."/>
            <person name="Su M."/>
            <person name="Liang J."/>
            <person name="Gu W."/>
            <person name="Xiao Y."/>
            <person name="Zhang Z."/>
            <person name="Qiu H."/>
            <person name="Duan R."/>
            <person name="Zhang Z."/>
            <person name="Li Y."/>
            <person name="Zhang X."/>
            <person name="Ling Y."/>
            <person name="Song L."/>
            <person name="Chen M."/>
            <person name="Zhao Y."/>
            <person name="Wu J."/>
            <person name="Jing H."/>
            <person name="Xiao J."/>
            <person name="Wang X."/>
        </authorList>
    </citation>
    <scope>NUCLEOTIDE SEQUENCE [LARGE SCALE GENOMIC DNA]</scope>
    <source>
        <strain evidence="2 3">LC20</strain>
    </source>
</reference>
<keyword evidence="1" id="KW-0472">Membrane</keyword>
<gene>
    <name evidence="2" type="ORF">LC20_01736</name>
</gene>
<feature type="transmembrane region" description="Helical" evidence="1">
    <location>
        <begin position="6"/>
        <end position="24"/>
    </location>
</feature>
<proteinExistence type="predicted"/>
<organism evidence="2 3">
    <name type="scientific">Yersinia enterocolitica LC20</name>
    <dbReference type="NCBI Taxonomy" id="1443113"/>
    <lineage>
        <taxon>Bacteria</taxon>
        <taxon>Pseudomonadati</taxon>
        <taxon>Pseudomonadota</taxon>
        <taxon>Gammaproteobacteria</taxon>
        <taxon>Enterobacterales</taxon>
        <taxon>Yersiniaceae</taxon>
        <taxon>Yersinia</taxon>
    </lineage>
</organism>
<sequence>MFETIGIVLSAILKTGIIGVIVIAIRKFFSETSSYFADWVPLAIFCVVVAIWALPEIIEMLRYGLFDIYPSKEATFGPIGGLNIQTMDETYITFWVKVIASVIGGLVGHYAYSKHRSYW</sequence>
<keyword evidence="1" id="KW-1133">Transmembrane helix</keyword>
<evidence type="ECO:0000256" key="1">
    <source>
        <dbReference type="SAM" id="Phobius"/>
    </source>
</evidence>
<accession>A0A7U4GE97</accession>
<evidence type="ECO:0000313" key="2">
    <source>
        <dbReference type="EMBL" id="AHM72989.1"/>
    </source>
</evidence>
<dbReference type="AlphaFoldDB" id="A0A7U4GE97"/>
<keyword evidence="1" id="KW-0812">Transmembrane</keyword>
<dbReference type="KEGG" id="yel:LC20_01736"/>
<dbReference type="Proteomes" id="UP000230961">
    <property type="component" value="Chromosome"/>
</dbReference>
<dbReference type="EMBL" id="CP007448">
    <property type="protein sequence ID" value="AHM72989.1"/>
    <property type="molecule type" value="Genomic_DNA"/>
</dbReference>
<protein>
    <submittedName>
        <fullName evidence="2">Uncharacterized protein</fullName>
    </submittedName>
</protein>
<name>A0A7U4GE97_YEREN</name>
<feature type="transmembrane region" description="Helical" evidence="1">
    <location>
        <begin position="92"/>
        <end position="112"/>
    </location>
</feature>
<feature type="transmembrane region" description="Helical" evidence="1">
    <location>
        <begin position="36"/>
        <end position="54"/>
    </location>
</feature>
<evidence type="ECO:0000313" key="3">
    <source>
        <dbReference type="Proteomes" id="UP000230961"/>
    </source>
</evidence>